<protein>
    <recommendedName>
        <fullName evidence="4">Bacteriophage T4 Gp59 helicase assembly protein N-terminal domain-containing protein</fullName>
    </recommendedName>
</protein>
<dbReference type="InterPro" id="IPR015086">
    <property type="entry name" value="Phage_T4_Gp59_C"/>
</dbReference>
<dbReference type="Pfam" id="PF08993">
    <property type="entry name" value="T4_Gp59_N"/>
    <property type="match status" value="1"/>
</dbReference>
<organism evidence="3">
    <name type="scientific">marine metagenome</name>
    <dbReference type="NCBI Taxonomy" id="408172"/>
    <lineage>
        <taxon>unclassified sequences</taxon>
        <taxon>metagenomes</taxon>
        <taxon>ecological metagenomes</taxon>
    </lineage>
</organism>
<evidence type="ECO:0000259" key="2">
    <source>
        <dbReference type="Pfam" id="PF08994"/>
    </source>
</evidence>
<dbReference type="Gene3D" id="1.10.220.50">
    <property type="entry name" value="Bacteriophage T4, Gp59, helicase assembly protein, C-terminal domain"/>
    <property type="match status" value="1"/>
</dbReference>
<dbReference type="InterPro" id="IPR015085">
    <property type="entry name" value="Phage_T4_Gp59_N"/>
</dbReference>
<dbReference type="Gene3D" id="1.10.8.60">
    <property type="match status" value="1"/>
</dbReference>
<evidence type="ECO:0000313" key="3">
    <source>
        <dbReference type="EMBL" id="SVB64371.1"/>
    </source>
</evidence>
<dbReference type="InterPro" id="IPR037082">
    <property type="entry name" value="Phage_T4_Gp59_C_sf"/>
</dbReference>
<evidence type="ECO:0008006" key="4">
    <source>
        <dbReference type="Google" id="ProtNLM"/>
    </source>
</evidence>
<dbReference type="EMBL" id="UINC01050879">
    <property type="protein sequence ID" value="SVB64371.1"/>
    <property type="molecule type" value="Genomic_DNA"/>
</dbReference>
<evidence type="ECO:0000259" key="1">
    <source>
        <dbReference type="Pfam" id="PF08993"/>
    </source>
</evidence>
<dbReference type="InterPro" id="IPR008944">
    <property type="entry name" value="Phage_T4_Gp59"/>
</dbReference>
<dbReference type="HAMAP" id="MF_04156">
    <property type="entry name" value="HELIC_LOADER_T4"/>
    <property type="match status" value="1"/>
</dbReference>
<dbReference type="Pfam" id="PF08994">
    <property type="entry name" value="T4_Gp59_C"/>
    <property type="match status" value="1"/>
</dbReference>
<reference evidence="3" key="1">
    <citation type="submission" date="2018-05" db="EMBL/GenBank/DDBJ databases">
        <authorList>
            <person name="Lanie J.A."/>
            <person name="Ng W.-L."/>
            <person name="Kazmierczak K.M."/>
            <person name="Andrzejewski T.M."/>
            <person name="Davidsen T.M."/>
            <person name="Wayne K.J."/>
            <person name="Tettelin H."/>
            <person name="Glass J.I."/>
            <person name="Rusch D."/>
            <person name="Podicherti R."/>
            <person name="Tsui H.-C.T."/>
            <person name="Winkler M.E."/>
        </authorList>
    </citation>
    <scope>NUCLEOTIDE SEQUENCE</scope>
</reference>
<dbReference type="InterPro" id="IPR023197">
    <property type="entry name" value="Phage_T4_Gp59_dom_sf"/>
</dbReference>
<gene>
    <name evidence="3" type="ORF">METZ01_LOCUS217225</name>
</gene>
<dbReference type="SUPFAM" id="SSF48493">
    <property type="entry name" value="gene 59 helicase assembly protein"/>
    <property type="match status" value="1"/>
</dbReference>
<dbReference type="AlphaFoldDB" id="A0A382FQY4"/>
<name>A0A382FQY4_9ZZZZ</name>
<feature type="domain" description="Bacteriophage T4 Gp59 helicase assembly protein N-terminal" evidence="1">
    <location>
        <begin position="5"/>
        <end position="88"/>
    </location>
</feature>
<sequence>VTPFEVYQKYLSLKQHFNREEYDYFKFRGKVRANESSFEKRKDKYHFVRLSKIYKDEELTKFLVSNFVKTKNMWVGNITSPEGRQNYIAWKAKIQSLPYVFENEVETLFDENEKFNIIFDVEGGQHPPVLRHVFGEEVSLETFIILDSILHFIPDFNEKIQETVIWPDLYSICIKYAPFLNVKKQKYVDILKKQVDLHYA</sequence>
<accession>A0A382FQY4</accession>
<proteinExistence type="inferred from homology"/>
<feature type="domain" description="Bacteriophage T4 Gp59 helicase assembly protein C-terminal" evidence="2">
    <location>
        <begin position="111"/>
        <end position="191"/>
    </location>
</feature>
<feature type="non-terminal residue" evidence="3">
    <location>
        <position position="1"/>
    </location>
</feature>